<evidence type="ECO:0000313" key="3">
    <source>
        <dbReference type="Proteomes" id="UP000315003"/>
    </source>
</evidence>
<dbReference type="GO" id="GO:0008270">
    <property type="term" value="F:zinc ion binding"/>
    <property type="evidence" value="ECO:0007669"/>
    <property type="project" value="InterPro"/>
</dbReference>
<evidence type="ECO:0000313" key="2">
    <source>
        <dbReference type="EMBL" id="QDT60588.1"/>
    </source>
</evidence>
<reference evidence="2 3" key="1">
    <citation type="submission" date="2019-02" db="EMBL/GenBank/DDBJ databases">
        <title>Deep-cultivation of Planctomycetes and their phenomic and genomic characterization uncovers novel biology.</title>
        <authorList>
            <person name="Wiegand S."/>
            <person name="Jogler M."/>
            <person name="Boedeker C."/>
            <person name="Pinto D."/>
            <person name="Vollmers J."/>
            <person name="Rivas-Marin E."/>
            <person name="Kohn T."/>
            <person name="Peeters S.H."/>
            <person name="Heuer A."/>
            <person name="Rast P."/>
            <person name="Oberbeckmann S."/>
            <person name="Bunk B."/>
            <person name="Jeske O."/>
            <person name="Meyerdierks A."/>
            <person name="Storesund J.E."/>
            <person name="Kallscheuer N."/>
            <person name="Luecker S."/>
            <person name="Lage O.M."/>
            <person name="Pohl T."/>
            <person name="Merkel B.J."/>
            <person name="Hornburger P."/>
            <person name="Mueller R.-W."/>
            <person name="Bruemmer F."/>
            <person name="Labrenz M."/>
            <person name="Spormann A.M."/>
            <person name="Op den Camp H."/>
            <person name="Overmann J."/>
            <person name="Amann R."/>
            <person name="Jetten M.S.M."/>
            <person name="Mascher T."/>
            <person name="Medema M.H."/>
            <person name="Devos D.P."/>
            <person name="Kaster A.-K."/>
            <person name="Ovreas L."/>
            <person name="Rohde M."/>
            <person name="Galperin M.Y."/>
            <person name="Jogler C."/>
        </authorList>
    </citation>
    <scope>NUCLEOTIDE SEQUENCE [LARGE SCALE GENOMIC DNA]</scope>
    <source>
        <strain evidence="2 3">SV_7m_r</strain>
    </source>
</reference>
<dbReference type="Pfam" id="PF01844">
    <property type="entry name" value="HNH"/>
    <property type="match status" value="1"/>
</dbReference>
<organism evidence="2 3">
    <name type="scientific">Stieleria bergensis</name>
    <dbReference type="NCBI Taxonomy" id="2528025"/>
    <lineage>
        <taxon>Bacteria</taxon>
        <taxon>Pseudomonadati</taxon>
        <taxon>Planctomycetota</taxon>
        <taxon>Planctomycetia</taxon>
        <taxon>Pirellulales</taxon>
        <taxon>Pirellulaceae</taxon>
        <taxon>Stieleria</taxon>
    </lineage>
</organism>
<dbReference type="RefSeq" id="WP_145273490.1">
    <property type="nucleotide sequence ID" value="NZ_CP036272.1"/>
</dbReference>
<dbReference type="Proteomes" id="UP000315003">
    <property type="component" value="Chromosome"/>
</dbReference>
<dbReference type="GO" id="GO:0004519">
    <property type="term" value="F:endonuclease activity"/>
    <property type="evidence" value="ECO:0007669"/>
    <property type="project" value="InterPro"/>
</dbReference>
<feature type="domain" description="HNH" evidence="1">
    <location>
        <begin position="105"/>
        <end position="146"/>
    </location>
</feature>
<name>A0A517SWT8_9BACT</name>
<accession>A0A517SWT8</accession>
<dbReference type="CDD" id="cd00085">
    <property type="entry name" value="HNHc"/>
    <property type="match status" value="1"/>
</dbReference>
<keyword evidence="3" id="KW-1185">Reference proteome</keyword>
<dbReference type="OrthoDB" id="241004at2"/>
<dbReference type="InterPro" id="IPR002711">
    <property type="entry name" value="HNH"/>
</dbReference>
<dbReference type="EMBL" id="CP036272">
    <property type="protein sequence ID" value="QDT60588.1"/>
    <property type="molecule type" value="Genomic_DNA"/>
</dbReference>
<dbReference type="GO" id="GO:0003676">
    <property type="term" value="F:nucleic acid binding"/>
    <property type="evidence" value="ECO:0007669"/>
    <property type="project" value="InterPro"/>
</dbReference>
<dbReference type="Gene3D" id="1.10.30.50">
    <property type="match status" value="1"/>
</dbReference>
<evidence type="ECO:0000259" key="1">
    <source>
        <dbReference type="Pfam" id="PF01844"/>
    </source>
</evidence>
<dbReference type="InterPro" id="IPR003615">
    <property type="entry name" value="HNH_nuc"/>
</dbReference>
<protein>
    <recommendedName>
        <fullName evidence="1">HNH domain-containing protein</fullName>
    </recommendedName>
</protein>
<dbReference type="AlphaFoldDB" id="A0A517SWT8"/>
<gene>
    <name evidence="2" type="ORF">SV7mr_31120</name>
</gene>
<proteinExistence type="predicted"/>
<sequence length="291" mass="32915">MISLQFPEFDHTSEQFYDDSVATTTPLDKRGRLQGASATIVRSIAEYRDLASKRRLHDVPVTSDPFGGAKPTDFKSLYGSYMQTKTGAGREFYDALMVANSPPLCAYCGTREAKALDHFLPRKHYPHLSITLENIVACCTDCNTEKLDAVPGGQHETFFHPYYEAFPDQDWLTASVLYDKPVAVVFRVTDGIAEVDRIRHQFHELKLGRIFGLHATTELMSGSRRLIELGRCSESSLREHLWGTADSASEFPWYPWKPTLYRTLAEDDWFCEEGYELLLPIQPSGNRSGTT</sequence>